<evidence type="ECO:0000313" key="2">
    <source>
        <dbReference type="EMBL" id="SMF98040.1"/>
    </source>
</evidence>
<dbReference type="EMBL" id="FXAN01000004">
    <property type="protein sequence ID" value="SMF98040.1"/>
    <property type="molecule type" value="Genomic_DNA"/>
</dbReference>
<reference evidence="2 3" key="1">
    <citation type="submission" date="2017-04" db="EMBL/GenBank/DDBJ databases">
        <authorList>
            <person name="Afonso C.L."/>
            <person name="Miller P.J."/>
            <person name="Scott M.A."/>
            <person name="Spackman E."/>
            <person name="Goraichik I."/>
            <person name="Dimitrov K.M."/>
            <person name="Suarez D.L."/>
            <person name="Swayne D.E."/>
        </authorList>
    </citation>
    <scope>NUCLEOTIDE SEQUENCE [LARGE SCALE GENOMIC DNA]</scope>
    <source>
        <strain evidence="2">LMG 28154</strain>
    </source>
</reference>
<sequence length="45" mass="5039">MDWGIAPVDPAHRAQARYGRCAHPSRSGGAIAQARPARAMRRRRR</sequence>
<name>A0A238GYK1_9BURK</name>
<evidence type="ECO:0000256" key="1">
    <source>
        <dbReference type="SAM" id="MobiDB-lite"/>
    </source>
</evidence>
<feature type="region of interest" description="Disordered" evidence="1">
    <location>
        <begin position="1"/>
        <end position="45"/>
    </location>
</feature>
<evidence type="ECO:0000313" key="3">
    <source>
        <dbReference type="Proteomes" id="UP000198460"/>
    </source>
</evidence>
<dbReference type="AlphaFoldDB" id="A0A238GYK1"/>
<protein>
    <submittedName>
        <fullName evidence="2">Uncharacterized protein</fullName>
    </submittedName>
</protein>
<proteinExistence type="predicted"/>
<organism evidence="2 3">
    <name type="scientific">Burkholderia singularis</name>
    <dbReference type="NCBI Taxonomy" id="1503053"/>
    <lineage>
        <taxon>Bacteria</taxon>
        <taxon>Pseudomonadati</taxon>
        <taxon>Pseudomonadota</taxon>
        <taxon>Betaproteobacteria</taxon>
        <taxon>Burkholderiales</taxon>
        <taxon>Burkholderiaceae</taxon>
        <taxon>Burkholderia</taxon>
        <taxon>pseudomallei group</taxon>
    </lineage>
</organism>
<accession>A0A238GYK1</accession>
<gene>
    <name evidence="2" type="ORF">BSIN_1344</name>
</gene>
<dbReference type="Proteomes" id="UP000198460">
    <property type="component" value="Unassembled WGS sequence"/>
</dbReference>